<accession>A0A0R1Y3A2</accession>
<comment type="subcellular location">
    <subcellularLocation>
        <location evidence="1">Cell membrane</location>
        <topology evidence="1">Peripheral membrane protein</topology>
        <orientation evidence="1">Cytoplasmic side</orientation>
    </subcellularLocation>
</comment>
<evidence type="ECO:0000313" key="2">
    <source>
        <dbReference type="EMBL" id="KRM36698.1"/>
    </source>
</evidence>
<dbReference type="SMART" id="SM01234">
    <property type="entry name" value="Haemolytic"/>
    <property type="match status" value="1"/>
</dbReference>
<organism evidence="2 3">
    <name type="scientific">Agrilactobacillus composti DSM 18527 = JCM 14202</name>
    <dbReference type="NCBI Taxonomy" id="1423734"/>
    <lineage>
        <taxon>Bacteria</taxon>
        <taxon>Bacillati</taxon>
        <taxon>Bacillota</taxon>
        <taxon>Bacilli</taxon>
        <taxon>Lactobacillales</taxon>
        <taxon>Lactobacillaceae</taxon>
        <taxon>Agrilactobacillus</taxon>
    </lineage>
</organism>
<dbReference type="InterPro" id="IPR002696">
    <property type="entry name" value="Membr_insert_effic_factor_YidD"/>
</dbReference>
<comment type="similarity">
    <text evidence="1">Belongs to the UPF0161 family.</text>
</comment>
<reference evidence="2 3" key="1">
    <citation type="journal article" date="2015" name="Genome Announc.">
        <title>Expanding the biotechnology potential of lactobacilli through comparative genomics of 213 strains and associated genera.</title>
        <authorList>
            <person name="Sun Z."/>
            <person name="Harris H.M."/>
            <person name="McCann A."/>
            <person name="Guo C."/>
            <person name="Argimon S."/>
            <person name="Zhang W."/>
            <person name="Yang X."/>
            <person name="Jeffery I.B."/>
            <person name="Cooney J.C."/>
            <person name="Kagawa T.F."/>
            <person name="Liu W."/>
            <person name="Song Y."/>
            <person name="Salvetti E."/>
            <person name="Wrobel A."/>
            <person name="Rasinkangas P."/>
            <person name="Parkhill J."/>
            <person name="Rea M.C."/>
            <person name="O'Sullivan O."/>
            <person name="Ritari J."/>
            <person name="Douillard F.P."/>
            <person name="Paul Ross R."/>
            <person name="Yang R."/>
            <person name="Briner A.E."/>
            <person name="Felis G.E."/>
            <person name="de Vos W.M."/>
            <person name="Barrangou R."/>
            <person name="Klaenhammer T.R."/>
            <person name="Caufield P.W."/>
            <person name="Cui Y."/>
            <person name="Zhang H."/>
            <person name="O'Toole P.W."/>
        </authorList>
    </citation>
    <scope>NUCLEOTIDE SEQUENCE [LARGE SCALE GENOMIC DNA]</scope>
    <source>
        <strain evidence="2 3">DSM 18527</strain>
    </source>
</reference>
<keyword evidence="1" id="KW-0472">Membrane</keyword>
<dbReference type="HAMAP" id="MF_00386">
    <property type="entry name" value="UPF0161_YidD"/>
    <property type="match status" value="1"/>
</dbReference>
<dbReference type="PATRIC" id="fig|1423734.3.peg.2609"/>
<evidence type="ECO:0000256" key="1">
    <source>
        <dbReference type="HAMAP-Rule" id="MF_00386"/>
    </source>
</evidence>
<keyword evidence="3" id="KW-1185">Reference proteome</keyword>
<gene>
    <name evidence="2" type="ORF">FC83_GL002573</name>
</gene>
<comment type="caution">
    <text evidence="2">The sequence shown here is derived from an EMBL/GenBank/DDBJ whole genome shotgun (WGS) entry which is preliminary data.</text>
</comment>
<dbReference type="NCBIfam" id="TIGR00278">
    <property type="entry name" value="membrane protein insertion efficiency factor YidD"/>
    <property type="match status" value="1"/>
</dbReference>
<dbReference type="AlphaFoldDB" id="A0A0R1Y3A2"/>
<dbReference type="GO" id="GO:0005886">
    <property type="term" value="C:plasma membrane"/>
    <property type="evidence" value="ECO:0007669"/>
    <property type="project" value="UniProtKB-SubCell"/>
</dbReference>
<comment type="function">
    <text evidence="1">Could be involved in insertion of integral membrane proteins into the membrane.</text>
</comment>
<proteinExistence type="inferred from homology"/>
<protein>
    <recommendedName>
        <fullName evidence="1">Putative membrane protein insertion efficiency factor</fullName>
    </recommendedName>
</protein>
<dbReference type="PANTHER" id="PTHR33383:SF1">
    <property type="entry name" value="MEMBRANE PROTEIN INSERTION EFFICIENCY FACTOR-RELATED"/>
    <property type="match status" value="1"/>
</dbReference>
<dbReference type="eggNOG" id="COG0759">
    <property type="taxonomic scope" value="Bacteria"/>
</dbReference>
<dbReference type="Pfam" id="PF01809">
    <property type="entry name" value="YidD"/>
    <property type="match status" value="1"/>
</dbReference>
<sequence>MGGGIKMKQILIYLVHFYQRFISPLFPPSCRYYPTCSNYMLTALKKHGVIKGSIMGIARIFRCNPFVHGGVDPVPDFFTLRRNPHPENYVDEIIANKFYKHN</sequence>
<name>A0A0R1Y3A2_9LACO</name>
<dbReference type="Proteomes" id="UP000051236">
    <property type="component" value="Unassembled WGS sequence"/>
</dbReference>
<dbReference type="PANTHER" id="PTHR33383">
    <property type="entry name" value="MEMBRANE PROTEIN INSERTION EFFICIENCY FACTOR-RELATED"/>
    <property type="match status" value="1"/>
</dbReference>
<dbReference type="EMBL" id="AZGA01000002">
    <property type="protein sequence ID" value="KRM36698.1"/>
    <property type="molecule type" value="Genomic_DNA"/>
</dbReference>
<keyword evidence="1" id="KW-1003">Cell membrane</keyword>
<evidence type="ECO:0000313" key="3">
    <source>
        <dbReference type="Proteomes" id="UP000051236"/>
    </source>
</evidence>
<dbReference type="STRING" id="1423734.FC83_GL002573"/>